<keyword evidence="1" id="KW-0175">Coiled coil</keyword>
<dbReference type="PANTHER" id="PTHR32309">
    <property type="entry name" value="TYROSINE-PROTEIN KINASE"/>
    <property type="match status" value="1"/>
</dbReference>
<accession>A0A1H3ETD5</accession>
<feature type="coiled-coil region" evidence="1">
    <location>
        <begin position="229"/>
        <end position="281"/>
    </location>
</feature>
<keyword evidence="4" id="KW-1185">Reference proteome</keyword>
<keyword evidence="2" id="KW-1133">Transmembrane helix</keyword>
<dbReference type="GO" id="GO:0005886">
    <property type="term" value="C:plasma membrane"/>
    <property type="evidence" value="ECO:0007669"/>
    <property type="project" value="TreeGrafter"/>
</dbReference>
<dbReference type="GO" id="GO:0004713">
    <property type="term" value="F:protein tyrosine kinase activity"/>
    <property type="evidence" value="ECO:0007669"/>
    <property type="project" value="TreeGrafter"/>
</dbReference>
<dbReference type="PANTHER" id="PTHR32309:SF13">
    <property type="entry name" value="FERRIC ENTEROBACTIN TRANSPORT PROTEIN FEPE"/>
    <property type="match status" value="1"/>
</dbReference>
<name>A0A1H3ETD5_9RHOB</name>
<gene>
    <name evidence="3" type="ORF">SAMN04488238_1268</name>
</gene>
<dbReference type="STRING" id="564137.SAMN04488238_1268"/>
<keyword evidence="2" id="KW-0472">Membrane</keyword>
<evidence type="ECO:0000313" key="3">
    <source>
        <dbReference type="EMBL" id="SDX82022.1"/>
    </source>
</evidence>
<evidence type="ECO:0000256" key="2">
    <source>
        <dbReference type="SAM" id="Phobius"/>
    </source>
</evidence>
<organism evidence="3 4">
    <name type="scientific">Roseicitreum antarcticum</name>
    <dbReference type="NCBI Taxonomy" id="564137"/>
    <lineage>
        <taxon>Bacteria</taxon>
        <taxon>Pseudomonadati</taxon>
        <taxon>Pseudomonadota</taxon>
        <taxon>Alphaproteobacteria</taxon>
        <taxon>Rhodobacterales</taxon>
        <taxon>Paracoccaceae</taxon>
        <taxon>Roseicitreum</taxon>
    </lineage>
</organism>
<dbReference type="InterPro" id="IPR050445">
    <property type="entry name" value="Bact_polysacc_biosynth/exp"/>
</dbReference>
<proteinExistence type="predicted"/>
<dbReference type="RefSeq" id="WP_143033560.1">
    <property type="nucleotide sequence ID" value="NZ_FNOM01000026.1"/>
</dbReference>
<sequence length="378" mass="42902">MMRPIARPASIRARHKMLIGSMIGMILLPLALVMAYLFVVAEDQYASNTGFTVRQEDSASASDLLGGLSQFVGSSSGGNTDVLFEFIQSQEIVEEVQADIDLIGHYSQNWPRDAVFSIWPDATIEDLLWFWTRMVRVSYDRSSGLMDVQVRAHDPQVAQDIALRIVAESESMINALNATARRDTTINAERDLEVALERLRLAREAVAVFRARTQIVDPQADIQGRMGVLSNLQQQLAQALVEFDLLLQNTSDSDPRTVQARRRIEAIRARIEDERRNFTEQDVTVDGTNYPDLLARYEGLRVDQEFAEQTYRAALTALDQARSNAQRQTLYLATYIRPTLAQRPQYPERWVLTGLTFMFLTMIWTVAALVYYSIRDRG</sequence>
<reference evidence="3 4" key="1">
    <citation type="submission" date="2016-10" db="EMBL/GenBank/DDBJ databases">
        <authorList>
            <person name="de Groot N.N."/>
        </authorList>
    </citation>
    <scope>NUCLEOTIDE SEQUENCE [LARGE SCALE GENOMIC DNA]</scope>
    <source>
        <strain evidence="3 4">CGMCC 1.8894</strain>
    </source>
</reference>
<feature type="transmembrane region" description="Helical" evidence="2">
    <location>
        <begin position="350"/>
        <end position="374"/>
    </location>
</feature>
<protein>
    <submittedName>
        <fullName evidence="3">Capsular polysaccharide transport system permease protein</fullName>
    </submittedName>
</protein>
<keyword evidence="2" id="KW-0812">Transmembrane</keyword>
<evidence type="ECO:0000313" key="4">
    <source>
        <dbReference type="Proteomes" id="UP000198539"/>
    </source>
</evidence>
<dbReference type="EMBL" id="FNOM01000026">
    <property type="protein sequence ID" value="SDX82022.1"/>
    <property type="molecule type" value="Genomic_DNA"/>
</dbReference>
<dbReference type="OrthoDB" id="7800844at2"/>
<dbReference type="AlphaFoldDB" id="A0A1H3ETD5"/>
<dbReference type="Proteomes" id="UP000198539">
    <property type="component" value="Unassembled WGS sequence"/>
</dbReference>
<evidence type="ECO:0000256" key="1">
    <source>
        <dbReference type="SAM" id="Coils"/>
    </source>
</evidence>